<dbReference type="PANTHER" id="PTHR46577">
    <property type="entry name" value="HTH-TYPE TRANSCRIPTIONAL REGULATORY PROTEIN GABR"/>
    <property type="match status" value="1"/>
</dbReference>
<dbReference type="SMART" id="SM00345">
    <property type="entry name" value="HTH_GNTR"/>
    <property type="match status" value="1"/>
</dbReference>
<evidence type="ECO:0000313" key="8">
    <source>
        <dbReference type="Proteomes" id="UP000275663"/>
    </source>
</evidence>
<dbReference type="InterPro" id="IPR036390">
    <property type="entry name" value="WH_DNA-bd_sf"/>
</dbReference>
<dbReference type="CDD" id="cd00609">
    <property type="entry name" value="AAT_like"/>
    <property type="match status" value="1"/>
</dbReference>
<dbReference type="Gene3D" id="1.10.10.10">
    <property type="entry name" value="Winged helix-like DNA-binding domain superfamily/Winged helix DNA-binding domain"/>
    <property type="match status" value="1"/>
</dbReference>
<dbReference type="Pfam" id="PF00392">
    <property type="entry name" value="GntR"/>
    <property type="match status" value="1"/>
</dbReference>
<dbReference type="GO" id="GO:0003677">
    <property type="term" value="F:DNA binding"/>
    <property type="evidence" value="ECO:0007669"/>
    <property type="project" value="UniProtKB-KW"/>
</dbReference>
<dbReference type="GO" id="GO:0008483">
    <property type="term" value="F:transaminase activity"/>
    <property type="evidence" value="ECO:0007669"/>
    <property type="project" value="UniProtKB-KW"/>
</dbReference>
<dbReference type="Proteomes" id="UP000275663">
    <property type="component" value="Chromosome"/>
</dbReference>
<dbReference type="AlphaFoldDB" id="A0A3Q9BT08"/>
<keyword evidence="5" id="KW-0804">Transcription</keyword>
<evidence type="ECO:0000256" key="5">
    <source>
        <dbReference type="ARBA" id="ARBA00023163"/>
    </source>
</evidence>
<dbReference type="KEGG" id="upv:EJN92_13885"/>
<keyword evidence="7" id="KW-0808">Transferase</keyword>
<evidence type="ECO:0000256" key="3">
    <source>
        <dbReference type="ARBA" id="ARBA00023015"/>
    </source>
</evidence>
<protein>
    <submittedName>
        <fullName evidence="7">PLP-dependent aminotransferase family protein</fullName>
    </submittedName>
</protein>
<proteinExistence type="inferred from homology"/>
<reference evidence="7 8" key="1">
    <citation type="journal article" date="2011" name="Int. J. Syst. Evol. Microbiol.">
        <title>Description of Undibacterium oligocarboniphilum sp. nov., isolated from purified water, and Undibacterium pigrum strain CCUG 49012 as the type strain of Undibacterium parvum sp. nov., and emended descriptions of the genus Undibacterium and the species Undibacterium pigrum.</title>
        <authorList>
            <person name="Eder W."/>
            <person name="Wanner G."/>
            <person name="Ludwig W."/>
            <person name="Busse H.J."/>
            <person name="Ziemke-Kageler F."/>
            <person name="Lang E."/>
        </authorList>
    </citation>
    <scope>NUCLEOTIDE SEQUENCE [LARGE SCALE GENOMIC DNA]</scope>
    <source>
        <strain evidence="7 8">DSM 23061</strain>
    </source>
</reference>
<dbReference type="InterPro" id="IPR015424">
    <property type="entry name" value="PyrdxlP-dep_Trfase"/>
</dbReference>
<sequence length="491" mass="53873">MKKSETVMQHSYRQLADHLVRAIKAVDYQVGERLPSVRAYALAHGVSASTVIRCYRYLESLGLVEARSKSGMYVTDWKAQSVSRSARQTHGAMSAPLMEYDKLMSHQHRMMQLYALTSQPLHLGLHLANAAPAWYPCDALAKIGQRLLRSDPQAIGLYPTGTGLPALKSALIHHLASFGVDLQAADLLITNGSTEALSVALRAVAQAGDTVIVESPVYFGLLQMIENLGLKALEVPCVPGLGLSLEALEYALEHHAGVKAIVAMPNFQNPLGCPMSEKNKRRLLKLVEQYDIALIEDDVFGDLAHQGERPQPVKAWDKHGHVIYCGSCSKSMAPAFRLGWISGGRYHGRIAALKLSNSLVTPLFEQAVLAEFLHSGALPSHLRKLRERLVANIPLVLAAVQRYFPAGTQVLSPAGGWWLWLQLPDNIDSLALLRLAVAEGIAFTPGVMFSNSSKYAHFMRMNIGRPWDKELEQGMQTLGRLLAQLMAARLA</sequence>
<dbReference type="SUPFAM" id="SSF53383">
    <property type="entry name" value="PLP-dependent transferases"/>
    <property type="match status" value="1"/>
</dbReference>
<keyword evidence="7" id="KW-0032">Aminotransferase</keyword>
<dbReference type="Gene3D" id="3.40.640.10">
    <property type="entry name" value="Type I PLP-dependent aspartate aminotransferase-like (Major domain)"/>
    <property type="match status" value="1"/>
</dbReference>
<accession>A0A3Q9BT08</accession>
<dbReference type="InterPro" id="IPR015421">
    <property type="entry name" value="PyrdxlP-dep_Trfase_major"/>
</dbReference>
<dbReference type="Gene3D" id="3.90.1150.10">
    <property type="entry name" value="Aspartate Aminotransferase, domain 1"/>
    <property type="match status" value="1"/>
</dbReference>
<evidence type="ECO:0000256" key="4">
    <source>
        <dbReference type="ARBA" id="ARBA00023125"/>
    </source>
</evidence>
<organism evidence="7 8">
    <name type="scientific">Undibacterium parvum</name>
    <dbReference type="NCBI Taxonomy" id="401471"/>
    <lineage>
        <taxon>Bacteria</taxon>
        <taxon>Pseudomonadati</taxon>
        <taxon>Pseudomonadota</taxon>
        <taxon>Betaproteobacteria</taxon>
        <taxon>Burkholderiales</taxon>
        <taxon>Oxalobacteraceae</taxon>
        <taxon>Undibacterium</taxon>
    </lineage>
</organism>
<evidence type="ECO:0000313" key="7">
    <source>
        <dbReference type="EMBL" id="AZP12995.1"/>
    </source>
</evidence>
<keyword evidence="8" id="KW-1185">Reference proteome</keyword>
<feature type="domain" description="HTH gntR-type" evidence="6">
    <location>
        <begin position="9"/>
        <end position="77"/>
    </location>
</feature>
<dbReference type="InterPro" id="IPR051446">
    <property type="entry name" value="HTH_trans_reg/aminotransferase"/>
</dbReference>
<keyword evidence="3" id="KW-0805">Transcription regulation</keyword>
<dbReference type="PANTHER" id="PTHR46577:SF2">
    <property type="entry name" value="TRANSCRIPTIONAL REGULATORY PROTEIN"/>
    <property type="match status" value="1"/>
</dbReference>
<evidence type="ECO:0000259" key="6">
    <source>
        <dbReference type="PROSITE" id="PS50949"/>
    </source>
</evidence>
<dbReference type="EMBL" id="CP034464">
    <property type="protein sequence ID" value="AZP12995.1"/>
    <property type="molecule type" value="Genomic_DNA"/>
</dbReference>
<dbReference type="InterPro" id="IPR015422">
    <property type="entry name" value="PyrdxlP-dep_Trfase_small"/>
</dbReference>
<dbReference type="Pfam" id="PF00155">
    <property type="entry name" value="Aminotran_1_2"/>
    <property type="match status" value="1"/>
</dbReference>
<dbReference type="GO" id="GO:0003700">
    <property type="term" value="F:DNA-binding transcription factor activity"/>
    <property type="evidence" value="ECO:0007669"/>
    <property type="project" value="InterPro"/>
</dbReference>
<dbReference type="InterPro" id="IPR000524">
    <property type="entry name" value="Tscrpt_reg_HTH_GntR"/>
</dbReference>
<comment type="similarity">
    <text evidence="1">In the C-terminal section; belongs to the class-I pyridoxal-phosphate-dependent aminotransferase family.</text>
</comment>
<dbReference type="GO" id="GO:0030170">
    <property type="term" value="F:pyridoxal phosphate binding"/>
    <property type="evidence" value="ECO:0007669"/>
    <property type="project" value="InterPro"/>
</dbReference>
<dbReference type="PROSITE" id="PS50949">
    <property type="entry name" value="HTH_GNTR"/>
    <property type="match status" value="1"/>
</dbReference>
<keyword evidence="2" id="KW-0663">Pyridoxal phosphate</keyword>
<name>A0A3Q9BT08_9BURK</name>
<evidence type="ECO:0000256" key="1">
    <source>
        <dbReference type="ARBA" id="ARBA00005384"/>
    </source>
</evidence>
<keyword evidence="4" id="KW-0238">DNA-binding</keyword>
<dbReference type="InterPro" id="IPR036388">
    <property type="entry name" value="WH-like_DNA-bd_sf"/>
</dbReference>
<evidence type="ECO:0000256" key="2">
    <source>
        <dbReference type="ARBA" id="ARBA00022898"/>
    </source>
</evidence>
<dbReference type="SUPFAM" id="SSF46785">
    <property type="entry name" value="Winged helix' DNA-binding domain"/>
    <property type="match status" value="1"/>
</dbReference>
<dbReference type="CDD" id="cd07377">
    <property type="entry name" value="WHTH_GntR"/>
    <property type="match status" value="1"/>
</dbReference>
<dbReference type="OrthoDB" id="9804020at2"/>
<dbReference type="InterPro" id="IPR004839">
    <property type="entry name" value="Aminotransferase_I/II_large"/>
</dbReference>
<gene>
    <name evidence="7" type="ORF">EJN92_13885</name>
</gene>